<dbReference type="Pfam" id="PF12680">
    <property type="entry name" value="SnoaL_2"/>
    <property type="match status" value="1"/>
</dbReference>
<accession>D5MRI3</accession>
<organism evidence="2">
    <name type="scientific">Streptomyces sp. 2238-SVT4</name>
    <dbReference type="NCBI Taxonomy" id="681626"/>
    <lineage>
        <taxon>Bacteria</taxon>
        <taxon>Bacillati</taxon>
        <taxon>Actinomycetota</taxon>
        <taxon>Actinomycetes</taxon>
        <taxon>Kitasatosporales</taxon>
        <taxon>Streptomycetaceae</taxon>
        <taxon>Streptomyces</taxon>
    </lineage>
</organism>
<dbReference type="InterPro" id="IPR007138">
    <property type="entry name" value="ABM_dom"/>
</dbReference>
<reference evidence="2" key="1">
    <citation type="journal article" date="2010" name="Appl. Environ. Microbiol.">
        <title>Cloning and characterization of a gene cluster for hatomarubigin biosynthesis in Streptomyces sp. strain 2238-SVT4.</title>
        <authorList>
            <person name="Kawasaki T."/>
            <person name="Hirashima R."/>
            <person name="Maruta T."/>
            <person name="Sato H."/>
            <person name="Maeda A."/>
            <person name="Yamada Y."/>
            <person name="Takeda M."/>
            <person name="Hayakawa Y."/>
        </authorList>
    </citation>
    <scope>NUCLEOTIDE SEQUENCE</scope>
    <source>
        <strain evidence="2">2238-SVT4</strain>
    </source>
</reference>
<dbReference type="Gene3D" id="3.10.450.50">
    <property type="match status" value="1"/>
</dbReference>
<evidence type="ECO:0000313" key="2">
    <source>
        <dbReference type="EMBL" id="BAJ07849.1"/>
    </source>
</evidence>
<dbReference type="Gene3D" id="3.30.70.100">
    <property type="match status" value="1"/>
</dbReference>
<evidence type="ECO:0000259" key="1">
    <source>
        <dbReference type="PROSITE" id="PS51725"/>
    </source>
</evidence>
<feature type="domain" description="ABM" evidence="1">
    <location>
        <begin position="6"/>
        <end position="95"/>
    </location>
</feature>
<protein>
    <submittedName>
        <fullName evidence="2">Putative oxygenase</fullName>
    </submittedName>
</protein>
<dbReference type="InterPro" id="IPR050744">
    <property type="entry name" value="AI-2_Isomerase_LsrG"/>
</dbReference>
<dbReference type="InterPro" id="IPR032710">
    <property type="entry name" value="NTF2-like_dom_sf"/>
</dbReference>
<dbReference type="AlphaFoldDB" id="D5MRI3"/>
<dbReference type="EMBL" id="AB524586">
    <property type="protein sequence ID" value="BAJ07849.1"/>
    <property type="molecule type" value="Genomic_DNA"/>
</dbReference>
<sequence>MNNTTVSAVGFARPRPEVAEEFGAKLVALAAQARTEQGSIHTYIHRDIAEENLFVFYETWESQTDVDRHLDQPYMKEFLTSLPDYLQEELKVHQLALVGPLSEPAADPSDPAEMNQRYVDAYNARDIDGILAVYAPGAQSVWQPGQAVTAAEHRDTVVEFLKREPRLTADVRETYVVGDTAALVVDWSLEVPGAPELTGTGRGLDVLKRNAQGQWRYIITNPFGSP</sequence>
<dbReference type="GO" id="GO:0003824">
    <property type="term" value="F:catalytic activity"/>
    <property type="evidence" value="ECO:0007669"/>
    <property type="project" value="TreeGrafter"/>
</dbReference>
<dbReference type="SUPFAM" id="SSF54427">
    <property type="entry name" value="NTF2-like"/>
    <property type="match status" value="1"/>
</dbReference>
<proteinExistence type="predicted"/>
<dbReference type="SUPFAM" id="SSF54909">
    <property type="entry name" value="Dimeric alpha+beta barrel"/>
    <property type="match status" value="1"/>
</dbReference>
<dbReference type="InterPro" id="IPR011008">
    <property type="entry name" value="Dimeric_a/b-barrel"/>
</dbReference>
<name>D5MRI3_9ACTN</name>
<dbReference type="PANTHER" id="PTHR33336:SF3">
    <property type="entry name" value="ABM DOMAIN-CONTAINING PROTEIN"/>
    <property type="match status" value="1"/>
</dbReference>
<dbReference type="Pfam" id="PF03992">
    <property type="entry name" value="ABM"/>
    <property type="match status" value="1"/>
</dbReference>
<dbReference type="PANTHER" id="PTHR33336">
    <property type="entry name" value="QUINOL MONOOXYGENASE YGIN-RELATED"/>
    <property type="match status" value="1"/>
</dbReference>
<dbReference type="InterPro" id="IPR037401">
    <property type="entry name" value="SnoaL-like"/>
</dbReference>
<dbReference type="PROSITE" id="PS51725">
    <property type="entry name" value="ABM"/>
    <property type="match status" value="1"/>
</dbReference>
<gene>
    <name evidence="2" type="primary">hrbJ</name>
</gene>